<dbReference type="GO" id="GO:0008168">
    <property type="term" value="F:methyltransferase activity"/>
    <property type="evidence" value="ECO:0007669"/>
    <property type="project" value="UniProtKB-KW"/>
</dbReference>
<dbReference type="EMBL" id="AP023355">
    <property type="protein sequence ID" value="BCJ37269.1"/>
    <property type="molecule type" value="Genomic_DNA"/>
</dbReference>
<organism evidence="2 3">
    <name type="scientific">Actinocatenispora thailandica</name>
    <dbReference type="NCBI Taxonomy" id="227318"/>
    <lineage>
        <taxon>Bacteria</taxon>
        <taxon>Bacillati</taxon>
        <taxon>Actinomycetota</taxon>
        <taxon>Actinomycetes</taxon>
        <taxon>Micromonosporales</taxon>
        <taxon>Micromonosporaceae</taxon>
        <taxon>Actinocatenispora</taxon>
    </lineage>
</organism>
<proteinExistence type="predicted"/>
<dbReference type="GO" id="GO:0032259">
    <property type="term" value="P:methylation"/>
    <property type="evidence" value="ECO:0007669"/>
    <property type="project" value="UniProtKB-KW"/>
</dbReference>
<dbReference type="InterPro" id="IPR029063">
    <property type="entry name" value="SAM-dependent_MTases_sf"/>
</dbReference>
<dbReference type="InterPro" id="IPR048711">
    <property type="entry name" value="WHD_Rv2258c"/>
</dbReference>
<dbReference type="Proteomes" id="UP000611640">
    <property type="component" value="Chromosome"/>
</dbReference>
<dbReference type="SUPFAM" id="SSF53335">
    <property type="entry name" value="S-adenosyl-L-methionine-dependent methyltransferases"/>
    <property type="match status" value="1"/>
</dbReference>
<evidence type="ECO:0000313" key="2">
    <source>
        <dbReference type="EMBL" id="BCJ37269.1"/>
    </source>
</evidence>
<dbReference type="Pfam" id="PF13489">
    <property type="entry name" value="Methyltransf_23"/>
    <property type="match status" value="1"/>
</dbReference>
<keyword evidence="2" id="KW-0808">Transferase</keyword>
<dbReference type="PANTHER" id="PTHR45128">
    <property type="entry name" value="METHYLTRANSFERASE TYPE 11"/>
    <property type="match status" value="1"/>
</dbReference>
<accession>A0A7R7DT08</accession>
<gene>
    <name evidence="2" type="ORF">Athai_47720</name>
</gene>
<protein>
    <submittedName>
        <fullName evidence="2">SAM-dependent methyltransferase</fullName>
    </submittedName>
</protein>
<dbReference type="KEGG" id="atl:Athai_47720"/>
<evidence type="ECO:0000313" key="3">
    <source>
        <dbReference type="Proteomes" id="UP000611640"/>
    </source>
</evidence>
<keyword evidence="2" id="KW-0489">Methyltransferase</keyword>
<dbReference type="CDD" id="cd02440">
    <property type="entry name" value="AdoMet_MTases"/>
    <property type="match status" value="1"/>
</dbReference>
<dbReference type="InterPro" id="IPR053173">
    <property type="entry name" value="SAM-binding_MTase"/>
</dbReference>
<reference evidence="2 3" key="1">
    <citation type="submission" date="2020-08" db="EMBL/GenBank/DDBJ databases">
        <title>Whole genome shotgun sequence of Actinocatenispora thailandica NBRC 105041.</title>
        <authorList>
            <person name="Komaki H."/>
            <person name="Tamura T."/>
        </authorList>
    </citation>
    <scope>NUCLEOTIDE SEQUENCE [LARGE SCALE GENOMIC DNA]</scope>
    <source>
        <strain evidence="2 3">NBRC 105041</strain>
    </source>
</reference>
<feature type="domain" description="S-adenosylmethionine-dependent methyltransferase Rv2258c-like winged HTH" evidence="1">
    <location>
        <begin position="38"/>
        <end position="98"/>
    </location>
</feature>
<name>A0A7R7DT08_9ACTN</name>
<dbReference type="Gene3D" id="3.40.50.150">
    <property type="entry name" value="Vaccinia Virus protein VP39"/>
    <property type="match status" value="1"/>
</dbReference>
<dbReference type="Pfam" id="PF21320">
    <property type="entry name" value="WHD_Rv2258c"/>
    <property type="match status" value="1"/>
</dbReference>
<evidence type="ECO:0000259" key="1">
    <source>
        <dbReference type="Pfam" id="PF21320"/>
    </source>
</evidence>
<keyword evidence="3" id="KW-1185">Reference proteome</keyword>
<sequence length="369" mass="39613">MSTKGWTMTQQPTAAEELSERIFTAGVAAAELAGVYLGVVLGLYRPLADPANLTCAELAACTGVDRRYAREWLQGQVISGFVTTSGPDLETATFSLPPGGRDVLVDELSPTYLAALAQFPAALGRAMPALVRAYRSGSGVPLDEYGADGVTAQAALNRPAYHNELAESWIAAIPDLAARLADRDHPARVADLGCGGGWAGISLAVRYPQITVDAYDADRTSVSFARRNAADSDVADRVVARVHDLAEPLPDETRYDLVMLLECVHDMAYPARVLATARNCLAPDGVVLVMDEATDDELIAPTDDPVQRFFGAISPIWCLPQGRSAPDADPVGTVIRASRMAELAAEAGFDRTEILPIENPFYRFYRMRA</sequence>
<dbReference type="AlphaFoldDB" id="A0A7R7DT08"/>